<evidence type="ECO:0000256" key="1">
    <source>
        <dbReference type="SAM" id="MobiDB-lite"/>
    </source>
</evidence>
<proteinExistence type="predicted"/>
<comment type="caution">
    <text evidence="2">The sequence shown here is derived from an EMBL/GenBank/DDBJ whole genome shotgun (WGS) entry which is preliminary data.</text>
</comment>
<gene>
    <name evidence="2" type="ORF">ACFSSE_04880</name>
</gene>
<organism evidence="2 3">
    <name type="scientific">Pedobacter alpinus</name>
    <dbReference type="NCBI Taxonomy" id="1590643"/>
    <lineage>
        <taxon>Bacteria</taxon>
        <taxon>Pseudomonadati</taxon>
        <taxon>Bacteroidota</taxon>
        <taxon>Sphingobacteriia</taxon>
        <taxon>Sphingobacteriales</taxon>
        <taxon>Sphingobacteriaceae</taxon>
        <taxon>Pedobacter</taxon>
    </lineage>
</organism>
<reference evidence="3" key="1">
    <citation type="journal article" date="2019" name="Int. J. Syst. Evol. Microbiol.">
        <title>The Global Catalogue of Microorganisms (GCM) 10K type strain sequencing project: providing services to taxonomists for standard genome sequencing and annotation.</title>
        <authorList>
            <consortium name="The Broad Institute Genomics Platform"/>
            <consortium name="The Broad Institute Genome Sequencing Center for Infectious Disease"/>
            <person name="Wu L."/>
            <person name="Ma J."/>
        </authorList>
    </citation>
    <scope>NUCLEOTIDE SEQUENCE [LARGE SCALE GENOMIC DNA]</scope>
    <source>
        <strain evidence="3">KCTC 42456</strain>
    </source>
</reference>
<feature type="compositionally biased region" description="Polar residues" evidence="1">
    <location>
        <begin position="23"/>
        <end position="32"/>
    </location>
</feature>
<evidence type="ECO:0000313" key="3">
    <source>
        <dbReference type="Proteomes" id="UP001597546"/>
    </source>
</evidence>
<dbReference type="RefSeq" id="WP_379100763.1">
    <property type="nucleotide sequence ID" value="NZ_JBHULV010000014.1"/>
</dbReference>
<feature type="region of interest" description="Disordered" evidence="1">
    <location>
        <begin position="1"/>
        <end position="39"/>
    </location>
</feature>
<feature type="compositionally biased region" description="Basic and acidic residues" evidence="1">
    <location>
        <begin position="1"/>
        <end position="22"/>
    </location>
</feature>
<protein>
    <submittedName>
        <fullName evidence="2">Uncharacterized protein</fullName>
    </submittedName>
</protein>
<accession>A0ABW5TSE3</accession>
<sequence>MRREDYNSKNKSKKMDNRKPSEKQSTQGSSPHPSAKLDASLVTMTRSWKAVRVNGSIVKRIPKSNNPWLTVNSALFYAVAIQKLKHCHCSRKRSGGSLLLLSCSKSNSLSAGNEAGRLPLKAIHSKEKIKKN</sequence>
<evidence type="ECO:0000313" key="2">
    <source>
        <dbReference type="EMBL" id="MFD2731031.1"/>
    </source>
</evidence>
<name>A0ABW5TSE3_9SPHI</name>
<dbReference type="EMBL" id="JBHULV010000014">
    <property type="protein sequence ID" value="MFD2731031.1"/>
    <property type="molecule type" value="Genomic_DNA"/>
</dbReference>
<dbReference type="Proteomes" id="UP001597546">
    <property type="component" value="Unassembled WGS sequence"/>
</dbReference>
<keyword evidence="3" id="KW-1185">Reference proteome</keyword>